<dbReference type="Gene3D" id="3.40.50.300">
    <property type="entry name" value="P-loop containing nucleotide triphosphate hydrolases"/>
    <property type="match status" value="1"/>
</dbReference>
<dbReference type="PROSITE" id="PS00676">
    <property type="entry name" value="SIGMA54_INTERACT_2"/>
    <property type="match status" value="1"/>
</dbReference>
<dbReference type="SMART" id="SM00382">
    <property type="entry name" value="AAA"/>
    <property type="match status" value="1"/>
</dbReference>
<proteinExistence type="predicted"/>
<dbReference type="Pfam" id="PF00158">
    <property type="entry name" value="Sigma54_activat"/>
    <property type="match status" value="1"/>
</dbReference>
<reference evidence="4" key="1">
    <citation type="submission" date="2018-05" db="EMBL/GenBank/DDBJ databases">
        <authorList>
            <person name="Lanie J.A."/>
            <person name="Ng W.-L."/>
            <person name="Kazmierczak K.M."/>
            <person name="Andrzejewski T.M."/>
            <person name="Davidsen T.M."/>
            <person name="Wayne K.J."/>
            <person name="Tettelin H."/>
            <person name="Glass J.I."/>
            <person name="Rusch D."/>
            <person name="Podicherti R."/>
            <person name="Tsui H.-C.T."/>
            <person name="Winkler M.E."/>
        </authorList>
    </citation>
    <scope>NUCLEOTIDE SEQUENCE</scope>
</reference>
<gene>
    <name evidence="4" type="ORF">METZ01_LOCUS499623</name>
</gene>
<dbReference type="GO" id="GO:0006355">
    <property type="term" value="P:regulation of DNA-templated transcription"/>
    <property type="evidence" value="ECO:0007669"/>
    <property type="project" value="InterPro"/>
</dbReference>
<dbReference type="InterPro" id="IPR003593">
    <property type="entry name" value="AAA+_ATPase"/>
</dbReference>
<dbReference type="PANTHER" id="PTHR32071">
    <property type="entry name" value="TRANSCRIPTIONAL REGULATORY PROTEIN"/>
    <property type="match status" value="1"/>
</dbReference>
<accession>A0A383DR23</accession>
<dbReference type="PROSITE" id="PS50045">
    <property type="entry name" value="SIGMA54_INTERACT_4"/>
    <property type="match status" value="1"/>
</dbReference>
<dbReference type="InterPro" id="IPR025943">
    <property type="entry name" value="Sigma_54_int_dom_ATP-bd_2"/>
</dbReference>
<feature type="domain" description="Sigma-54 factor interaction" evidence="3">
    <location>
        <begin position="15"/>
        <end position="190"/>
    </location>
</feature>
<keyword evidence="1" id="KW-0547">Nucleotide-binding</keyword>
<name>A0A383DR23_9ZZZZ</name>
<evidence type="ECO:0000259" key="3">
    <source>
        <dbReference type="PROSITE" id="PS50045"/>
    </source>
</evidence>
<feature type="non-terminal residue" evidence="4">
    <location>
        <position position="190"/>
    </location>
</feature>
<dbReference type="PANTHER" id="PTHR32071:SF121">
    <property type="entry name" value="SIGMA L-DEPENDENT TRANSCRIPTIONAL REGULATOR YQIR-RELATED"/>
    <property type="match status" value="1"/>
</dbReference>
<evidence type="ECO:0000256" key="1">
    <source>
        <dbReference type="ARBA" id="ARBA00022741"/>
    </source>
</evidence>
<dbReference type="InterPro" id="IPR027417">
    <property type="entry name" value="P-loop_NTPase"/>
</dbReference>
<dbReference type="GO" id="GO:0005524">
    <property type="term" value="F:ATP binding"/>
    <property type="evidence" value="ECO:0007669"/>
    <property type="project" value="UniProtKB-KW"/>
</dbReference>
<evidence type="ECO:0000256" key="2">
    <source>
        <dbReference type="ARBA" id="ARBA00022840"/>
    </source>
</evidence>
<evidence type="ECO:0000313" key="4">
    <source>
        <dbReference type="EMBL" id="SVE46769.1"/>
    </source>
</evidence>
<dbReference type="FunFam" id="3.40.50.300:FF:000006">
    <property type="entry name" value="DNA-binding transcriptional regulator NtrC"/>
    <property type="match status" value="1"/>
</dbReference>
<dbReference type="InterPro" id="IPR025662">
    <property type="entry name" value="Sigma_54_int_dom_ATP-bd_1"/>
</dbReference>
<dbReference type="EMBL" id="UINC01219340">
    <property type="protein sequence ID" value="SVE46769.1"/>
    <property type="molecule type" value="Genomic_DNA"/>
</dbReference>
<dbReference type="InterPro" id="IPR002078">
    <property type="entry name" value="Sigma_54_int"/>
</dbReference>
<dbReference type="SUPFAM" id="SSF52540">
    <property type="entry name" value="P-loop containing nucleoside triphosphate hydrolases"/>
    <property type="match status" value="1"/>
</dbReference>
<dbReference type="AlphaFoldDB" id="A0A383DR23"/>
<dbReference type="PROSITE" id="PS00675">
    <property type="entry name" value="SIGMA54_INTERACT_1"/>
    <property type="match status" value="1"/>
</dbReference>
<keyword evidence="2" id="KW-0067">ATP-binding</keyword>
<protein>
    <recommendedName>
        <fullName evidence="3">Sigma-54 factor interaction domain-containing protein</fullName>
    </recommendedName>
</protein>
<organism evidence="4">
    <name type="scientific">marine metagenome</name>
    <dbReference type="NCBI Taxonomy" id="408172"/>
    <lineage>
        <taxon>unclassified sequences</taxon>
        <taxon>metagenomes</taxon>
        <taxon>ecological metagenomes</taxon>
    </lineage>
</organism>
<dbReference type="CDD" id="cd00009">
    <property type="entry name" value="AAA"/>
    <property type="match status" value="1"/>
</dbReference>
<sequence>MIVVDVNKIKKSVGIIGESVEIEEMCTLIGQVANTDISILITGESGSGKEMIAKALHKNSKRKFESLITVNCAAIPSGIIESELFGHKKGSFTGASENRKGYFEAANKGTIFLDEIGELPLETQSKLLRVIEQGEFIRVGETKTGTVDVRIVAATNRNLSEEVREKKFRQDLYFRLKTVSINAAPLREHI</sequence>